<keyword evidence="1" id="KW-0812">Transmembrane</keyword>
<accession>A0A2T0SSI0</accession>
<comment type="caution">
    <text evidence="3">The sequence shown here is derived from an EMBL/GenBank/DDBJ whole genome shotgun (WGS) entry which is preliminary data.</text>
</comment>
<dbReference type="Proteomes" id="UP000239494">
    <property type="component" value="Unassembled WGS sequence"/>
</dbReference>
<evidence type="ECO:0000259" key="2">
    <source>
        <dbReference type="Pfam" id="PF03703"/>
    </source>
</evidence>
<dbReference type="AlphaFoldDB" id="A0A2T0SSI0"/>
<dbReference type="Pfam" id="PF03703">
    <property type="entry name" value="bPH_2"/>
    <property type="match status" value="1"/>
</dbReference>
<evidence type="ECO:0000256" key="1">
    <source>
        <dbReference type="SAM" id="Phobius"/>
    </source>
</evidence>
<evidence type="ECO:0000313" key="4">
    <source>
        <dbReference type="Proteomes" id="UP000239494"/>
    </source>
</evidence>
<dbReference type="PANTHER" id="PTHR34473:SF3">
    <property type="entry name" value="TRANSMEMBRANE PROTEIN-RELATED"/>
    <property type="match status" value="1"/>
</dbReference>
<dbReference type="PANTHER" id="PTHR34473">
    <property type="entry name" value="UPF0699 TRANSMEMBRANE PROTEIN YDBS"/>
    <property type="match status" value="1"/>
</dbReference>
<organism evidence="3 4">
    <name type="scientific">Umezawaea tangerina</name>
    <dbReference type="NCBI Taxonomy" id="84725"/>
    <lineage>
        <taxon>Bacteria</taxon>
        <taxon>Bacillati</taxon>
        <taxon>Actinomycetota</taxon>
        <taxon>Actinomycetes</taxon>
        <taxon>Pseudonocardiales</taxon>
        <taxon>Pseudonocardiaceae</taxon>
        <taxon>Umezawaea</taxon>
    </lineage>
</organism>
<reference evidence="3 4" key="1">
    <citation type="submission" date="2018-03" db="EMBL/GenBank/DDBJ databases">
        <title>Genomic Encyclopedia of Archaeal and Bacterial Type Strains, Phase II (KMG-II): from individual species to whole genera.</title>
        <authorList>
            <person name="Goeker M."/>
        </authorList>
    </citation>
    <scope>NUCLEOTIDE SEQUENCE [LARGE SCALE GENOMIC DNA]</scope>
    <source>
        <strain evidence="3 4">DSM 44720</strain>
    </source>
</reference>
<keyword evidence="1" id="KW-0472">Membrane</keyword>
<protein>
    <recommendedName>
        <fullName evidence="2">YdbS-like PH domain-containing protein</fullName>
    </recommendedName>
</protein>
<evidence type="ECO:0000313" key="3">
    <source>
        <dbReference type="EMBL" id="PRY36372.1"/>
    </source>
</evidence>
<feature type="domain" description="YdbS-like PH" evidence="2">
    <location>
        <begin position="91"/>
        <end position="163"/>
    </location>
</feature>
<keyword evidence="4" id="KW-1185">Reference proteome</keyword>
<keyword evidence="1" id="KW-1133">Transmembrane helix</keyword>
<proteinExistence type="predicted"/>
<dbReference type="EMBL" id="PVTF01000012">
    <property type="protein sequence ID" value="PRY36372.1"/>
    <property type="molecule type" value="Genomic_DNA"/>
</dbReference>
<dbReference type="RefSeq" id="WP_211304704.1">
    <property type="nucleotide sequence ID" value="NZ_PVTF01000012.1"/>
</dbReference>
<feature type="transmembrane region" description="Helical" evidence="1">
    <location>
        <begin position="62"/>
        <end position="80"/>
    </location>
</feature>
<gene>
    <name evidence="3" type="ORF">CLV43_112300</name>
</gene>
<sequence length="176" mass="19219">MGGPVLRQSVGVTTEQVRLRAPRHQVSRKSITLWTLHAVIGWTVVLLPQLVVLLFVDSPPTWQLAAAVTTGVLAVAHTLVMPRWRFRVHRWESTPIAVYTLTGWLSQEWRIAPVSRIQTVDTKRGPLQQLLGLSTVTVTTASAAGPVHIEGLDHEAAVRLADELTTTTDATPGDAT</sequence>
<name>A0A2T0SSI0_9PSEU</name>
<dbReference type="InterPro" id="IPR005182">
    <property type="entry name" value="YdbS-like_PH"/>
</dbReference>
<feature type="transmembrane region" description="Helical" evidence="1">
    <location>
        <begin position="33"/>
        <end position="56"/>
    </location>
</feature>